<organism evidence="2 3">
    <name type="scientific">Basidiobolus ranarum</name>
    <dbReference type="NCBI Taxonomy" id="34480"/>
    <lineage>
        <taxon>Eukaryota</taxon>
        <taxon>Fungi</taxon>
        <taxon>Fungi incertae sedis</taxon>
        <taxon>Zoopagomycota</taxon>
        <taxon>Entomophthoromycotina</taxon>
        <taxon>Basidiobolomycetes</taxon>
        <taxon>Basidiobolales</taxon>
        <taxon>Basidiobolaceae</taxon>
        <taxon>Basidiobolus</taxon>
    </lineage>
</organism>
<accession>A0ABR2W095</accession>
<keyword evidence="1" id="KW-0472">Membrane</keyword>
<comment type="caution">
    <text evidence="2">The sequence shown here is derived from an EMBL/GenBank/DDBJ whole genome shotgun (WGS) entry which is preliminary data.</text>
</comment>
<proteinExistence type="predicted"/>
<dbReference type="PANTHER" id="PTHR34391:SF1">
    <property type="entry name" value="UPF0658 GOLGI APPARATUS MEMBRANE PROTEIN C1952.10C-RELATED"/>
    <property type="match status" value="1"/>
</dbReference>
<name>A0ABR2W095_9FUNG</name>
<sequence>MKYVYSLTDRWFGASRYVRISMLSSLLQAVVVSALEFVLYSMHRIQLSAYTQAKKSIPANDEALGVYYILFIASQLFQLILCLDATYNKNTIQIIALAIFNFLQLGYSILQHVQAQNIMHSEDYNYNNTSRNLEYAIIALMLIFSLNFAYQAYQLYQEYGWNIYKKIGADLRMRSMYKVYQILLMLLKLDGFFLLGFSIQYLILVIKNAGSNNDDELIIHVTVSVCGTVSMMILSFWALRAENRFGIIVFMLACCGTLGYLMYKLIIMHTASGSISYTCKIQRLSFQMDGCDRFAGSRYSLTFFVIVCLLLVFATIVETYKALRNFGQGLKQHINRTAVNWNGSLNLESPESQKRWSIE</sequence>
<keyword evidence="1" id="KW-1133">Transmembrane helix</keyword>
<evidence type="ECO:0000313" key="2">
    <source>
        <dbReference type="EMBL" id="KAK9711271.1"/>
    </source>
</evidence>
<evidence type="ECO:0000256" key="1">
    <source>
        <dbReference type="SAM" id="Phobius"/>
    </source>
</evidence>
<keyword evidence="1" id="KW-0812">Transmembrane</keyword>
<feature type="transmembrane region" description="Helical" evidence="1">
    <location>
        <begin position="182"/>
        <end position="206"/>
    </location>
</feature>
<dbReference type="PANTHER" id="PTHR34391">
    <property type="entry name" value="UPF0658 GOLGI APPARATUS MEMBRANE PROTEIN C1952.10C-RELATED"/>
    <property type="match status" value="1"/>
</dbReference>
<feature type="transmembrane region" description="Helical" evidence="1">
    <location>
        <begin position="135"/>
        <end position="156"/>
    </location>
</feature>
<dbReference type="InterPro" id="IPR040410">
    <property type="entry name" value="UPF0658_Golgi"/>
</dbReference>
<dbReference type="Proteomes" id="UP001479436">
    <property type="component" value="Unassembled WGS sequence"/>
</dbReference>
<feature type="transmembrane region" description="Helical" evidence="1">
    <location>
        <begin position="95"/>
        <end position="115"/>
    </location>
</feature>
<gene>
    <name evidence="2" type="ORF">K7432_007955</name>
</gene>
<feature type="transmembrane region" description="Helical" evidence="1">
    <location>
        <begin position="299"/>
        <end position="317"/>
    </location>
</feature>
<keyword evidence="3" id="KW-1185">Reference proteome</keyword>
<feature type="transmembrane region" description="Helical" evidence="1">
    <location>
        <begin position="20"/>
        <end position="43"/>
    </location>
</feature>
<feature type="transmembrane region" description="Helical" evidence="1">
    <location>
        <begin position="245"/>
        <end position="263"/>
    </location>
</feature>
<evidence type="ECO:0000313" key="3">
    <source>
        <dbReference type="Proteomes" id="UP001479436"/>
    </source>
</evidence>
<reference evidence="2 3" key="1">
    <citation type="submission" date="2023-04" db="EMBL/GenBank/DDBJ databases">
        <title>Genome of Basidiobolus ranarum AG-B5.</title>
        <authorList>
            <person name="Stajich J.E."/>
            <person name="Carter-House D."/>
            <person name="Gryganskyi A."/>
        </authorList>
    </citation>
    <scope>NUCLEOTIDE SEQUENCE [LARGE SCALE GENOMIC DNA]</scope>
    <source>
        <strain evidence="2 3">AG-B5</strain>
    </source>
</reference>
<feature type="transmembrane region" description="Helical" evidence="1">
    <location>
        <begin position="218"/>
        <end position="238"/>
    </location>
</feature>
<feature type="transmembrane region" description="Helical" evidence="1">
    <location>
        <begin position="63"/>
        <end position="83"/>
    </location>
</feature>
<dbReference type="EMBL" id="JASJQH010007294">
    <property type="protein sequence ID" value="KAK9711271.1"/>
    <property type="molecule type" value="Genomic_DNA"/>
</dbReference>
<protein>
    <submittedName>
        <fullName evidence="2">Uncharacterized protein</fullName>
    </submittedName>
</protein>